<evidence type="ECO:0000256" key="1">
    <source>
        <dbReference type="SAM" id="Coils"/>
    </source>
</evidence>
<feature type="compositionally biased region" description="Basic and acidic residues" evidence="2">
    <location>
        <begin position="496"/>
        <end position="506"/>
    </location>
</feature>
<proteinExistence type="predicted"/>
<keyword evidence="4" id="KW-1185">Reference proteome</keyword>
<evidence type="ECO:0000313" key="5">
    <source>
        <dbReference type="RefSeq" id="XP_072834097.1"/>
    </source>
</evidence>
<evidence type="ECO:0000256" key="2">
    <source>
        <dbReference type="SAM" id="MobiDB-lite"/>
    </source>
</evidence>
<keyword evidence="1" id="KW-0175">Coiled coil</keyword>
<dbReference type="PANTHER" id="PTHR23347">
    <property type="entry name" value="COLORECTAL MUTANT CANCER PROTEIN MCC PROTEIN -RELATED"/>
    <property type="match status" value="1"/>
</dbReference>
<protein>
    <submittedName>
        <fullName evidence="5">Harmonin-binding protein USHBP1</fullName>
    </submittedName>
</protein>
<feature type="compositionally biased region" description="Low complexity" evidence="2">
    <location>
        <begin position="459"/>
        <end position="474"/>
    </location>
</feature>
<dbReference type="Proteomes" id="UP001652642">
    <property type="component" value="Chromosome 7"/>
</dbReference>
<dbReference type="InterPro" id="IPR019536">
    <property type="entry name" value="USHBP1_PDZ-bd"/>
</dbReference>
<feature type="region of interest" description="Disordered" evidence="2">
    <location>
        <begin position="173"/>
        <end position="194"/>
    </location>
</feature>
<dbReference type="Pfam" id="PF10506">
    <property type="entry name" value="USHBP1_PDZ-bd"/>
    <property type="match status" value="1"/>
</dbReference>
<organism evidence="4 5">
    <name type="scientific">Pogona vitticeps</name>
    <name type="common">central bearded dragon</name>
    <dbReference type="NCBI Taxonomy" id="103695"/>
    <lineage>
        <taxon>Eukaryota</taxon>
        <taxon>Metazoa</taxon>
        <taxon>Chordata</taxon>
        <taxon>Craniata</taxon>
        <taxon>Vertebrata</taxon>
        <taxon>Euteleostomi</taxon>
        <taxon>Lepidosauria</taxon>
        <taxon>Squamata</taxon>
        <taxon>Bifurcata</taxon>
        <taxon>Unidentata</taxon>
        <taxon>Episquamata</taxon>
        <taxon>Toxicofera</taxon>
        <taxon>Iguania</taxon>
        <taxon>Acrodonta</taxon>
        <taxon>Agamidae</taxon>
        <taxon>Amphibolurinae</taxon>
        <taxon>Pogona</taxon>
    </lineage>
</organism>
<feature type="coiled-coil region" evidence="1">
    <location>
        <begin position="116"/>
        <end position="157"/>
    </location>
</feature>
<sequence>MAGPSTCRKRRRPGPPDLFLAVQEAVTSLENTVFSHRSRIPSIETELEGYIQATEGLEESLRKCQQGDHALLTGELNQEPRMSGSGPPDFLAEDTSVYEREMALYKERNATLWLELAGRKEELRKSKEMLRAYQEERDKLQRKIKELQISLSEVETLTDGAGERDPGAFRIGTPVLPQKPSPPEETHGPDPETQMEQLRGSIGALQSLNQLLSAALQESKSDTEQLSMLLGRQESDHTALRLAAHYSACCLEAYEELWGLTLAERGLSTPRAGGEGELLHAGAPGPPCQETKSAAIDRACRALPGGPTHKEELLGAGGVRAEERGPGTAEKRDTLRGYIRRLRTEQAALKLPAPPRPPAPASVAARIRTAIGAKVAAVQRASRGTLPAAARTQTGPQRLQELQATREALGDLHTRLHLTEKEKQSVELPLYTYRAQEAAFRLMVRILEEERDELRGQGSPASASSSSSSSSSENSDSEEYGPISGAKRCGSGPANDPERTGPNRGPETRILELLNVLARNQELKAQIQSLFGELEERSQESQAQGVQQVELTRDFFKAHRALVLTYLDARKKQETQISRLETQMGLMGQRQAGQVESLKQILRGLEGGKDGRGDPPNGQPS</sequence>
<name>A0ABM5ELR4_9SAUR</name>
<evidence type="ECO:0000259" key="3">
    <source>
        <dbReference type="Pfam" id="PF10506"/>
    </source>
</evidence>
<dbReference type="InterPro" id="IPR040171">
    <property type="entry name" value="USBP1-like"/>
</dbReference>
<dbReference type="GeneID" id="110072499"/>
<gene>
    <name evidence="5" type="primary">USHBP1</name>
</gene>
<accession>A0ABM5ELR4</accession>
<evidence type="ECO:0000313" key="4">
    <source>
        <dbReference type="Proteomes" id="UP001652642"/>
    </source>
</evidence>
<dbReference type="RefSeq" id="XP_072834097.1">
    <property type="nucleotide sequence ID" value="XM_072977996.1"/>
</dbReference>
<feature type="region of interest" description="Disordered" evidence="2">
    <location>
        <begin position="453"/>
        <end position="506"/>
    </location>
</feature>
<feature type="domain" description="Harmonin-binding protein USHBP1 PDZ-binding" evidence="3">
    <location>
        <begin position="197"/>
        <end position="258"/>
    </location>
</feature>
<dbReference type="PANTHER" id="PTHR23347:SF5">
    <property type="entry name" value="HARMONIN-BINDING PROTEIN USHBP1"/>
    <property type="match status" value="1"/>
</dbReference>
<reference evidence="5" key="1">
    <citation type="submission" date="2025-08" db="UniProtKB">
        <authorList>
            <consortium name="RefSeq"/>
        </authorList>
    </citation>
    <scope>IDENTIFICATION</scope>
</reference>